<organism evidence="1 2">
    <name type="scientific">Anaerocolumna cellulosilytica</name>
    <dbReference type="NCBI Taxonomy" id="433286"/>
    <lineage>
        <taxon>Bacteria</taxon>
        <taxon>Bacillati</taxon>
        <taxon>Bacillota</taxon>
        <taxon>Clostridia</taxon>
        <taxon>Lachnospirales</taxon>
        <taxon>Lachnospiraceae</taxon>
        <taxon>Anaerocolumna</taxon>
    </lineage>
</organism>
<sequence length="92" mass="10437">MWMVLGVAAILTAILNIVWSIRNQDAKWFRFISLSLTALTLCAFYSADAKWVLNEDWSALMDVVPTMSKALWVLTIVSILINSISLFKKSDR</sequence>
<reference evidence="1 2" key="1">
    <citation type="journal article" date="2016" name="Int. J. Syst. Evol. Microbiol.">
        <title>Descriptions of Anaerotaenia torta gen. nov., sp. nov. and Anaerocolumna cellulosilytica gen. nov., sp. nov. isolated from a methanogenic reactor of cattle waste.</title>
        <authorList>
            <person name="Uek A."/>
            <person name="Ohtaki Y."/>
            <person name="Kaku N."/>
            <person name="Ueki K."/>
        </authorList>
    </citation>
    <scope>NUCLEOTIDE SEQUENCE [LARGE SCALE GENOMIC DNA]</scope>
    <source>
        <strain evidence="1 2">SN021</strain>
    </source>
</reference>
<dbReference type="RefSeq" id="WP_184094900.1">
    <property type="nucleotide sequence ID" value="NZ_AP023367.1"/>
</dbReference>
<dbReference type="EMBL" id="AP023367">
    <property type="protein sequence ID" value="BCJ96540.1"/>
    <property type="molecule type" value="Genomic_DNA"/>
</dbReference>
<dbReference type="Proteomes" id="UP000515561">
    <property type="component" value="Chromosome"/>
</dbReference>
<accession>A0A6S6RAN4</accession>
<protein>
    <submittedName>
        <fullName evidence="1">Uncharacterized protein</fullName>
    </submittedName>
</protein>
<name>A0A6S6RAN4_9FIRM</name>
<keyword evidence="2" id="KW-1185">Reference proteome</keyword>
<evidence type="ECO:0000313" key="2">
    <source>
        <dbReference type="Proteomes" id="UP000515561"/>
    </source>
</evidence>
<dbReference type="KEGG" id="acel:acsn021_41090"/>
<gene>
    <name evidence="1" type="ORF">acsn021_41090</name>
</gene>
<evidence type="ECO:0000313" key="1">
    <source>
        <dbReference type="EMBL" id="BCJ96540.1"/>
    </source>
</evidence>
<dbReference type="AlphaFoldDB" id="A0A6S6RAN4"/>
<proteinExistence type="predicted"/>